<dbReference type="Proteomes" id="UP000613208">
    <property type="component" value="Unassembled WGS sequence"/>
</dbReference>
<dbReference type="RefSeq" id="WP_201310383.1">
    <property type="nucleotide sequence ID" value="NZ_BLYI01000024.1"/>
</dbReference>
<evidence type="ECO:0000313" key="2">
    <source>
        <dbReference type="EMBL" id="GFO84665.1"/>
    </source>
</evidence>
<dbReference type="Pfam" id="PF03862">
    <property type="entry name" value="SpoVAC_SpoVAEB"/>
    <property type="match status" value="1"/>
</dbReference>
<comment type="caution">
    <text evidence="2">The sequence shown here is derived from an EMBL/GenBank/DDBJ whole genome shotgun (WGS) entry which is preliminary data.</text>
</comment>
<dbReference type="EMBL" id="BLYI01000024">
    <property type="protein sequence ID" value="GFO84665.1"/>
    <property type="molecule type" value="Genomic_DNA"/>
</dbReference>
<feature type="transmembrane region" description="Helical" evidence="1">
    <location>
        <begin position="91"/>
        <end position="112"/>
    </location>
</feature>
<keyword evidence="1" id="KW-0472">Membrane</keyword>
<sequence>MEYVRAFLVGGLICVLVQILLDHTKLQPGRVMVILVIAGVILGALGIYEKIEKFGGCGATVPLSGFGYNLWKGMKEAVDQHGFLGLFEGGFTAASVGTSAALIFSYLASLIFQPKMKE</sequence>
<evidence type="ECO:0000313" key="3">
    <source>
        <dbReference type="Proteomes" id="UP000613208"/>
    </source>
</evidence>
<keyword evidence="1" id="KW-0812">Transmembrane</keyword>
<dbReference type="AlphaFoldDB" id="A0A916Q8M0"/>
<organism evidence="2 3">
    <name type="scientific">Anaerostipes butyraticus</name>
    <dbReference type="NCBI Taxonomy" id="645466"/>
    <lineage>
        <taxon>Bacteria</taxon>
        <taxon>Bacillati</taxon>
        <taxon>Bacillota</taxon>
        <taxon>Clostridia</taxon>
        <taxon>Lachnospirales</taxon>
        <taxon>Lachnospiraceae</taxon>
        <taxon>Anaerostipes</taxon>
    </lineage>
</organism>
<dbReference type="NCBIfam" id="TIGR02839">
    <property type="entry name" value="spore_V_AE"/>
    <property type="match status" value="1"/>
</dbReference>
<evidence type="ECO:0000256" key="1">
    <source>
        <dbReference type="SAM" id="Phobius"/>
    </source>
</evidence>
<protein>
    <submittedName>
        <fullName evidence="2">Stage V sporulation protein AE</fullName>
    </submittedName>
</protein>
<gene>
    <name evidence="2" type="primary">spoVAC1</name>
    <name evidence="2" type="ORF">ANBU17_10120</name>
</gene>
<feature type="transmembrane region" description="Helical" evidence="1">
    <location>
        <begin position="31"/>
        <end position="47"/>
    </location>
</feature>
<proteinExistence type="predicted"/>
<reference evidence="2" key="1">
    <citation type="submission" date="2020-06" db="EMBL/GenBank/DDBJ databases">
        <title>Characterization of fructooligosaccharide metabolism and fructooligosaccharide-degrading enzymes in human commensal butyrate producers.</title>
        <authorList>
            <person name="Tanno H."/>
            <person name="Fujii T."/>
            <person name="Hirano K."/>
            <person name="Maeno S."/>
            <person name="Tonozuka T."/>
            <person name="Sakamoto M."/>
            <person name="Ohkuma M."/>
            <person name="Tochio T."/>
            <person name="Endo A."/>
        </authorList>
    </citation>
    <scope>NUCLEOTIDE SEQUENCE</scope>
    <source>
        <strain evidence="2">JCM 17466</strain>
    </source>
</reference>
<dbReference type="InterPro" id="IPR014204">
    <property type="entry name" value="Spore_V_AE"/>
</dbReference>
<name>A0A916Q8M0_9FIRM</name>
<accession>A0A916Q8M0</accession>
<dbReference type="InterPro" id="IPR005562">
    <property type="entry name" value="SpoVA"/>
</dbReference>
<dbReference type="PANTHER" id="PTHR38450">
    <property type="entry name" value="STAGE V SPORULATION PROTEIN AC-RELATED"/>
    <property type="match status" value="1"/>
</dbReference>
<keyword evidence="3" id="KW-1185">Reference proteome</keyword>
<keyword evidence="1" id="KW-1133">Transmembrane helix</keyword>
<dbReference type="PANTHER" id="PTHR38450:SF2">
    <property type="entry name" value="STAGE V SPORULATION PROTEIN AEB"/>
    <property type="match status" value="1"/>
</dbReference>